<proteinExistence type="predicted"/>
<evidence type="ECO:0000313" key="8">
    <source>
        <dbReference type="Proteomes" id="UP000784919"/>
    </source>
</evidence>
<dbReference type="GO" id="GO:0005524">
    <property type="term" value="F:ATP binding"/>
    <property type="evidence" value="ECO:0007669"/>
    <property type="project" value="UniProtKB-KW"/>
</dbReference>
<keyword evidence="4" id="KW-0067">ATP-binding</keyword>
<keyword evidence="3" id="KW-0418">Kinase</keyword>
<dbReference type="AlphaFoldDB" id="A0A9P7MQL0"/>
<dbReference type="InterPro" id="IPR001048">
    <property type="entry name" value="Asp/Glu/Uridylate_kinase"/>
</dbReference>
<dbReference type="GO" id="GO:1901607">
    <property type="term" value="P:alpha-amino acid biosynthetic process"/>
    <property type="evidence" value="ECO:0007669"/>
    <property type="project" value="UniProtKB-ARBA"/>
</dbReference>
<evidence type="ECO:0000256" key="4">
    <source>
        <dbReference type="ARBA" id="ARBA00022840"/>
    </source>
</evidence>
<dbReference type="Pfam" id="PF00696">
    <property type="entry name" value="AA_kinase"/>
    <property type="match status" value="1"/>
</dbReference>
<feature type="region of interest" description="Disordered" evidence="5">
    <location>
        <begin position="1"/>
        <end position="23"/>
    </location>
</feature>
<dbReference type="OrthoDB" id="1934954at2759"/>
<evidence type="ECO:0000259" key="6">
    <source>
        <dbReference type="Pfam" id="PF00696"/>
    </source>
</evidence>
<reference evidence="7" key="1">
    <citation type="journal article" date="2020" name="bioRxiv">
        <title>Whole genome comparisons of ergot fungi reveals the divergence and evolution of species within the genus Claviceps are the result of varying mechanisms driving genome evolution and host range expansion.</title>
        <authorList>
            <person name="Wyka S.A."/>
            <person name="Mondo S.J."/>
            <person name="Liu M."/>
            <person name="Dettman J."/>
            <person name="Nalam V."/>
            <person name="Broders K.D."/>
        </authorList>
    </citation>
    <scope>NUCLEOTIDE SEQUENCE</scope>
    <source>
        <strain evidence="7">CCC 1102</strain>
    </source>
</reference>
<name>A0A9P7MQL0_9HYPO</name>
<dbReference type="GO" id="GO:0004349">
    <property type="term" value="F:glutamate 5-kinase activity"/>
    <property type="evidence" value="ECO:0007669"/>
    <property type="project" value="TreeGrafter"/>
</dbReference>
<evidence type="ECO:0000256" key="5">
    <source>
        <dbReference type="SAM" id="MobiDB-lite"/>
    </source>
</evidence>
<dbReference type="Gene3D" id="3.40.1160.10">
    <property type="entry name" value="Acetylglutamate kinase-like"/>
    <property type="match status" value="2"/>
</dbReference>
<dbReference type="GO" id="GO:0005829">
    <property type="term" value="C:cytosol"/>
    <property type="evidence" value="ECO:0007669"/>
    <property type="project" value="TreeGrafter"/>
</dbReference>
<keyword evidence="1" id="KW-0808">Transferase</keyword>
<evidence type="ECO:0000256" key="2">
    <source>
        <dbReference type="ARBA" id="ARBA00022741"/>
    </source>
</evidence>
<protein>
    <recommendedName>
        <fullName evidence="6">Aspartate/glutamate/uridylate kinase domain-containing protein</fullName>
    </recommendedName>
</protein>
<evidence type="ECO:0000256" key="3">
    <source>
        <dbReference type="ARBA" id="ARBA00022777"/>
    </source>
</evidence>
<evidence type="ECO:0000256" key="1">
    <source>
        <dbReference type="ARBA" id="ARBA00022679"/>
    </source>
</evidence>
<organism evidence="7 8">
    <name type="scientific">Claviceps arundinis</name>
    <dbReference type="NCBI Taxonomy" id="1623583"/>
    <lineage>
        <taxon>Eukaryota</taxon>
        <taxon>Fungi</taxon>
        <taxon>Dikarya</taxon>
        <taxon>Ascomycota</taxon>
        <taxon>Pezizomycotina</taxon>
        <taxon>Sordariomycetes</taxon>
        <taxon>Hypocreomycetidae</taxon>
        <taxon>Hypocreales</taxon>
        <taxon>Clavicipitaceae</taxon>
        <taxon>Claviceps</taxon>
    </lineage>
</organism>
<dbReference type="PANTHER" id="PTHR43654:SF1">
    <property type="entry name" value="ISOPENTENYL PHOSPHATE KINASE"/>
    <property type="match status" value="1"/>
</dbReference>
<accession>A0A9P7MQL0</accession>
<gene>
    <name evidence="7" type="ORF">E4U56_002765</name>
</gene>
<dbReference type="EMBL" id="SRPS01000195">
    <property type="protein sequence ID" value="KAG5963346.1"/>
    <property type="molecule type" value="Genomic_DNA"/>
</dbReference>
<dbReference type="Proteomes" id="UP000784919">
    <property type="component" value="Unassembled WGS sequence"/>
</dbReference>
<comment type="caution">
    <text evidence="7">The sequence shown here is derived from an EMBL/GenBank/DDBJ whole genome shotgun (WGS) entry which is preliminary data.</text>
</comment>
<dbReference type="InterPro" id="IPR036393">
    <property type="entry name" value="AceGlu_kinase-like_sf"/>
</dbReference>
<evidence type="ECO:0000313" key="7">
    <source>
        <dbReference type="EMBL" id="KAG5963346.1"/>
    </source>
</evidence>
<feature type="domain" description="Aspartate/glutamate/uridylate kinase" evidence="6">
    <location>
        <begin position="54"/>
        <end position="292"/>
    </location>
</feature>
<sequence>MRHNGLFSFSSRQSHNGAPPPCDRITITEHNHRTQELIRVGFFLIVRRAAFMGTVVIKLGGAAITDKAKENTLSPNLDTLVDEVARIYQTQVLPQGRSMGFVHGTGTFGNIRTCWVTMAAHEPTNHGCHAKERGHIHRPALLPQHRERHTVPTSTMSTREPRITELHSEVLRRLENHRARLPVFGLTANSSLDPRDVGETAFDVALGTTIVSGDALMHVLATGLETVRRCVFVTDVAGLYTKDPKIFANATLVRQVRHNSAGQDQGRGCSEGSQVTEAMCSKLQWVNYIMRDAPHVSEVVICQVSDADRVLAVAGHGSSASDDDTRSWTSVVRKPTSAIPICSLILPTNS</sequence>
<keyword evidence="2" id="KW-0547">Nucleotide-binding</keyword>
<feature type="compositionally biased region" description="Polar residues" evidence="5">
    <location>
        <begin position="7"/>
        <end position="16"/>
    </location>
</feature>
<dbReference type="PANTHER" id="PTHR43654">
    <property type="entry name" value="GLUTAMATE 5-KINASE"/>
    <property type="match status" value="1"/>
</dbReference>
<dbReference type="SUPFAM" id="SSF53633">
    <property type="entry name" value="Carbamate kinase-like"/>
    <property type="match status" value="1"/>
</dbReference>